<dbReference type="CDD" id="cd11476">
    <property type="entry name" value="SLC5sbd_DUR3"/>
    <property type="match status" value="1"/>
</dbReference>
<dbReference type="GO" id="GO:0015204">
    <property type="term" value="F:urea transmembrane transporter activity"/>
    <property type="evidence" value="ECO:0007669"/>
    <property type="project" value="InterPro"/>
</dbReference>
<dbReference type="NCBIfam" id="TIGR00813">
    <property type="entry name" value="sss"/>
    <property type="match status" value="1"/>
</dbReference>
<dbReference type="InterPro" id="IPR001734">
    <property type="entry name" value="Na/solute_symporter"/>
</dbReference>
<organism evidence="9 10">
    <name type="scientific">Hermanssonia centrifuga</name>
    <dbReference type="NCBI Taxonomy" id="98765"/>
    <lineage>
        <taxon>Eukaryota</taxon>
        <taxon>Fungi</taxon>
        <taxon>Dikarya</taxon>
        <taxon>Basidiomycota</taxon>
        <taxon>Agaricomycotina</taxon>
        <taxon>Agaricomycetes</taxon>
        <taxon>Polyporales</taxon>
        <taxon>Meruliaceae</taxon>
        <taxon>Hermanssonia</taxon>
    </lineage>
</organism>
<accession>A0A4S4KRI5</accession>
<dbReference type="PROSITE" id="PS50283">
    <property type="entry name" value="NA_SOLUT_SYMP_3"/>
    <property type="match status" value="1"/>
</dbReference>
<dbReference type="InterPro" id="IPR031155">
    <property type="entry name" value="DUR"/>
</dbReference>
<keyword evidence="6 8" id="KW-0472">Membrane</keyword>
<feature type="transmembrane region" description="Helical" evidence="8">
    <location>
        <begin position="372"/>
        <end position="391"/>
    </location>
</feature>
<keyword evidence="3" id="KW-0813">Transport</keyword>
<protein>
    <submittedName>
        <fullName evidence="9">Uncharacterized protein</fullName>
    </submittedName>
</protein>
<feature type="transmembrane region" description="Helical" evidence="8">
    <location>
        <begin position="326"/>
        <end position="351"/>
    </location>
</feature>
<evidence type="ECO:0000313" key="10">
    <source>
        <dbReference type="Proteomes" id="UP000309038"/>
    </source>
</evidence>
<evidence type="ECO:0000256" key="7">
    <source>
        <dbReference type="RuleBase" id="RU362091"/>
    </source>
</evidence>
<evidence type="ECO:0000256" key="3">
    <source>
        <dbReference type="ARBA" id="ARBA00022448"/>
    </source>
</evidence>
<feature type="transmembrane region" description="Helical" evidence="8">
    <location>
        <begin position="228"/>
        <end position="248"/>
    </location>
</feature>
<dbReference type="GO" id="GO:0005886">
    <property type="term" value="C:plasma membrane"/>
    <property type="evidence" value="ECO:0007669"/>
    <property type="project" value="TreeGrafter"/>
</dbReference>
<feature type="transmembrane region" description="Helical" evidence="8">
    <location>
        <begin position="30"/>
        <end position="50"/>
    </location>
</feature>
<dbReference type="Pfam" id="PF00474">
    <property type="entry name" value="SSF"/>
    <property type="match status" value="1"/>
</dbReference>
<evidence type="ECO:0000256" key="8">
    <source>
        <dbReference type="SAM" id="Phobius"/>
    </source>
</evidence>
<feature type="transmembrane region" description="Helical" evidence="8">
    <location>
        <begin position="429"/>
        <end position="448"/>
    </location>
</feature>
<keyword evidence="5 8" id="KW-1133">Transmembrane helix</keyword>
<evidence type="ECO:0000256" key="1">
    <source>
        <dbReference type="ARBA" id="ARBA00004141"/>
    </source>
</evidence>
<dbReference type="Proteomes" id="UP000309038">
    <property type="component" value="Unassembled WGS sequence"/>
</dbReference>
<dbReference type="GO" id="GO:0015606">
    <property type="term" value="F:spermidine transmembrane transporter activity"/>
    <property type="evidence" value="ECO:0007669"/>
    <property type="project" value="TreeGrafter"/>
</dbReference>
<dbReference type="GO" id="GO:0015489">
    <property type="term" value="F:putrescine transmembrane transporter activity"/>
    <property type="evidence" value="ECO:0007669"/>
    <property type="project" value="TreeGrafter"/>
</dbReference>
<evidence type="ECO:0000256" key="4">
    <source>
        <dbReference type="ARBA" id="ARBA00022692"/>
    </source>
</evidence>
<dbReference type="PANTHER" id="PTHR46154:SF4">
    <property type="entry name" value="UREA ACTIVE TRANSPORTER"/>
    <property type="match status" value="1"/>
</dbReference>
<feature type="transmembrane region" description="Helical" evidence="8">
    <location>
        <begin position="62"/>
        <end position="81"/>
    </location>
</feature>
<name>A0A4S4KRI5_9APHY</name>
<evidence type="ECO:0000256" key="5">
    <source>
        <dbReference type="ARBA" id="ARBA00022989"/>
    </source>
</evidence>
<dbReference type="Gene3D" id="1.20.1730.10">
    <property type="entry name" value="Sodium/glucose cotransporter"/>
    <property type="match status" value="1"/>
</dbReference>
<feature type="transmembrane region" description="Helical" evidence="8">
    <location>
        <begin position="468"/>
        <end position="490"/>
    </location>
</feature>
<feature type="transmembrane region" description="Helical" evidence="8">
    <location>
        <begin position="110"/>
        <end position="132"/>
    </location>
</feature>
<comment type="subcellular location">
    <subcellularLocation>
        <location evidence="1">Membrane</location>
        <topology evidence="1">Multi-pass membrane protein</topology>
    </subcellularLocation>
</comment>
<evidence type="ECO:0000256" key="2">
    <source>
        <dbReference type="ARBA" id="ARBA00006434"/>
    </source>
</evidence>
<keyword evidence="4 8" id="KW-0812">Transmembrane</keyword>
<proteinExistence type="inferred from homology"/>
<feature type="transmembrane region" description="Helical" evidence="8">
    <location>
        <begin position="168"/>
        <end position="187"/>
    </location>
</feature>
<keyword evidence="10" id="KW-1185">Reference proteome</keyword>
<comment type="caution">
    <text evidence="9">The sequence shown here is derived from an EMBL/GenBank/DDBJ whole genome shotgun (WGS) entry which is preliminary data.</text>
</comment>
<feature type="transmembrane region" description="Helical" evidence="8">
    <location>
        <begin position="397"/>
        <end position="422"/>
    </location>
</feature>
<comment type="similarity">
    <text evidence="2 7">Belongs to the sodium:solute symporter (SSF) (TC 2.A.21) family.</text>
</comment>
<feature type="transmembrane region" description="Helical" evidence="8">
    <location>
        <begin position="138"/>
        <end position="156"/>
    </location>
</feature>
<evidence type="ECO:0000313" key="9">
    <source>
        <dbReference type="EMBL" id="THH01044.1"/>
    </source>
</evidence>
<dbReference type="EMBL" id="SGPJ01000033">
    <property type="protein sequence ID" value="THH01044.1"/>
    <property type="molecule type" value="Genomic_DNA"/>
</dbReference>
<dbReference type="AlphaFoldDB" id="A0A4S4KRI5"/>
<dbReference type="InterPro" id="IPR038377">
    <property type="entry name" value="Na/Glc_symporter_sf"/>
</dbReference>
<gene>
    <name evidence="9" type="ORF">EW026_g1575</name>
</gene>
<evidence type="ECO:0000256" key="6">
    <source>
        <dbReference type="ARBA" id="ARBA00023136"/>
    </source>
</evidence>
<dbReference type="PANTHER" id="PTHR46154">
    <property type="match status" value="1"/>
</dbReference>
<feature type="transmembrane region" description="Helical" evidence="8">
    <location>
        <begin position="260"/>
        <end position="285"/>
    </location>
</feature>
<sequence>MWYITKILARFMGEVQGSEMFMTAKRSINTGLIASAVVSSWTIAATLLTSSTWTYSYGVSGAYFYGAGACVQIFLFSVAAIELKRKAPGAHTFLELTKVRYGVPGHCIQIFYSTLVQIFSCVNLLVGGSAVFASVTGMNVIAGCFLLPIGVVIYTLTGGIKATFLVDYIHTVIIYVIILVALFTTYAESPLIGSPDRMYELLRTAAQQVPVPGNSSGEYLTMKSLNGVVLGIVIFTTGWSAVVDVQLFQKAIAANPANTMGGYMLGGLCWFAIPFCLATTFGLVARALQSNPVFPTFPRAMTEGEVNAGLAMPYAAQAILGRGGAIAVLLMMFMAVTSAFSSDLVCVASVMTYDVYRSYVNPKATGAKLVRLSHFVVVAFAAFCACVAAGLSQTSIGVNFIVTSIGIVCAPGVFPLACTILWRKQNTVAVVLAPLLGTATGIACWLGSTHHWFNVITVDTLGSVYPLVVGNATALISPMIYSPILTYVFGPQNFRWSKFRENIYIVDDSDVRGKLSAEESTDDCRRCIHRKYLSLLFLSKDSADFGNGIW</sequence>
<reference evidence="9 10" key="1">
    <citation type="submission" date="2019-02" db="EMBL/GenBank/DDBJ databases">
        <title>Genome sequencing of the rare red list fungi Phlebia centrifuga.</title>
        <authorList>
            <person name="Buettner E."/>
            <person name="Kellner H."/>
        </authorList>
    </citation>
    <scope>NUCLEOTIDE SEQUENCE [LARGE SCALE GENOMIC DNA]</scope>
    <source>
        <strain evidence="9 10">DSM 108282</strain>
    </source>
</reference>